<evidence type="ECO:0000256" key="3">
    <source>
        <dbReference type="ARBA" id="ARBA00022989"/>
    </source>
</evidence>
<feature type="transmembrane region" description="Helical" evidence="5">
    <location>
        <begin position="65"/>
        <end position="86"/>
    </location>
</feature>
<evidence type="ECO:0000256" key="4">
    <source>
        <dbReference type="ARBA" id="ARBA00023136"/>
    </source>
</evidence>
<evidence type="ECO:0000256" key="5">
    <source>
        <dbReference type="SAM" id="Phobius"/>
    </source>
</evidence>
<protein>
    <recommendedName>
        <fullName evidence="8">Membrane associated rhomboid family serine protease</fullName>
    </recommendedName>
</protein>
<reference evidence="6 7" key="1">
    <citation type="submission" date="2024-04" db="EMBL/GenBank/DDBJ databases">
        <title>Defined microbial consortia suppress multidrug-resistant proinflammatory Enterobacteriaceae via ecological control.</title>
        <authorList>
            <person name="Furuichi M."/>
            <person name="Kawaguchi T."/>
            <person name="Pust M."/>
            <person name="Yasuma K."/>
            <person name="Plichta D."/>
            <person name="Hasegawa N."/>
            <person name="Ohya T."/>
            <person name="Bhattarai S."/>
            <person name="Sasajima S."/>
            <person name="Aoto Y."/>
            <person name="Tuganbaev T."/>
            <person name="Yaginuma M."/>
            <person name="Ueda M."/>
            <person name="Okahashi N."/>
            <person name="Amafuji K."/>
            <person name="Kiridooshi Y."/>
            <person name="Sugita K."/>
            <person name="Strazar M."/>
            <person name="Skelly A."/>
            <person name="Suda W."/>
            <person name="Hattori M."/>
            <person name="Nakamoto N."/>
            <person name="Caballero S."/>
            <person name="Norman J."/>
            <person name="Olle B."/>
            <person name="Tanoue T."/>
            <person name="Arita M."/>
            <person name="Bucci V."/>
            <person name="Atarashi K."/>
            <person name="Xavier R."/>
            <person name="Honda K."/>
        </authorList>
    </citation>
    <scope>NUCLEOTIDE SEQUENCE [LARGE SCALE GENOMIC DNA]</scope>
    <source>
        <strain evidence="7">f13</strain>
    </source>
</reference>
<keyword evidence="4 5" id="KW-0472">Membrane</keyword>
<feature type="transmembrane region" description="Helical" evidence="5">
    <location>
        <begin position="21"/>
        <end position="45"/>
    </location>
</feature>
<feature type="transmembrane region" description="Helical" evidence="5">
    <location>
        <begin position="178"/>
        <end position="197"/>
    </location>
</feature>
<dbReference type="Gene3D" id="1.20.1540.10">
    <property type="entry name" value="Rhomboid-like"/>
    <property type="match status" value="1"/>
</dbReference>
<evidence type="ECO:0000256" key="2">
    <source>
        <dbReference type="ARBA" id="ARBA00022692"/>
    </source>
</evidence>
<evidence type="ECO:0000313" key="6">
    <source>
        <dbReference type="EMBL" id="GAA6270124.1"/>
    </source>
</evidence>
<name>A0ABQ0B1G8_9FIRM</name>
<dbReference type="Proteomes" id="UP001600894">
    <property type="component" value="Unassembled WGS sequence"/>
</dbReference>
<comment type="caution">
    <text evidence="6">The sequence shown here is derived from an EMBL/GenBank/DDBJ whole genome shotgun (WGS) entry which is preliminary data.</text>
</comment>
<comment type="subcellular location">
    <subcellularLocation>
        <location evidence="1">Membrane</location>
        <topology evidence="1">Multi-pass membrane protein</topology>
    </subcellularLocation>
</comment>
<feature type="transmembrane region" description="Helical" evidence="5">
    <location>
        <begin position="149"/>
        <end position="172"/>
    </location>
</feature>
<accession>A0ABQ0B1G8</accession>
<keyword evidence="2 5" id="KW-0812">Transmembrane</keyword>
<keyword evidence="7" id="KW-1185">Reference proteome</keyword>
<evidence type="ECO:0000313" key="7">
    <source>
        <dbReference type="Proteomes" id="UP001600894"/>
    </source>
</evidence>
<dbReference type="EMBL" id="BAABXL010000001">
    <property type="protein sequence ID" value="GAA6270124.1"/>
    <property type="molecule type" value="Genomic_DNA"/>
</dbReference>
<dbReference type="RefSeq" id="WP_390470784.1">
    <property type="nucleotide sequence ID" value="NZ_BAABXL010000001.1"/>
</dbReference>
<organism evidence="6 7">
    <name type="scientific">Enterocloster alcoholdehydrogenati</name>
    <dbReference type="NCBI Taxonomy" id="2547410"/>
    <lineage>
        <taxon>Bacteria</taxon>
        <taxon>Bacillati</taxon>
        <taxon>Bacillota</taxon>
        <taxon>Clostridia</taxon>
        <taxon>Lachnospirales</taxon>
        <taxon>Lachnospiraceae</taxon>
        <taxon>Enterocloster</taxon>
    </lineage>
</organism>
<evidence type="ECO:0000256" key="1">
    <source>
        <dbReference type="ARBA" id="ARBA00004141"/>
    </source>
</evidence>
<dbReference type="SUPFAM" id="SSF144091">
    <property type="entry name" value="Rhomboid-like"/>
    <property type="match status" value="1"/>
</dbReference>
<evidence type="ECO:0008006" key="8">
    <source>
        <dbReference type="Google" id="ProtNLM"/>
    </source>
</evidence>
<gene>
    <name evidence="6" type="ORF">F130042H8_31840</name>
</gene>
<sequence>MKFFHKMEHKYGRYAIHNLMYYIIIMYGIGFVMMYMAPGFFQLYLSLDAEAILHGQVWRLITFLFYPPTLSPFWIIFAVLMYYSLGQSLEAVWGAFRFNVFFFMGVLGIIFAEFFVYFLMGWDMHLNTYYLTLSIFLAYAATFPEEYFYIYFILAIKAKWLALFDALLLVFSFAGGGLADRIAIFMCLANFIIYFLMTRDFKKYSPREVKRRQDFKAQTTIRPVSRSRHKCAVCGRTDEESPGMEFRYCSKCEGSYEYCMDHLYTHKHVKKGDMPS</sequence>
<feature type="transmembrane region" description="Helical" evidence="5">
    <location>
        <begin position="98"/>
        <end position="120"/>
    </location>
</feature>
<keyword evidence="3 5" id="KW-1133">Transmembrane helix</keyword>
<proteinExistence type="predicted"/>
<dbReference type="InterPro" id="IPR035952">
    <property type="entry name" value="Rhomboid-like_sf"/>
</dbReference>